<sequence>MLSASSSALGPIDPACVEKTGGEDEKSSPWVVRKLAQSMTGRIVISSYESLRAAGTSVICLSPWGDSSPLLLPCIRFRDLAVHTVIVATGGMAAVAAPVMGPVTEAAFTSFGNTILVQLTLQAGFSLGTKAANDLVFSKPLGKLLPLHDERLETTAIKELTITLKYKMTTEDAQLGFFRSSVHGDSSLFSSVKDYLSVEKGWFSPYLFASARRPVIPRTMKPDIIFCHGPFLAGDYSIGETLYSESASVISLCNGPIPVEQKEEDQSTLDNIKGTAILSLALQYIQGSLSPLPFTPPPRHMVIVVVGLKPHRSLWTTSKRPGESVIRYLLLNGCVSILVPVKPGAPLVAWDGLTLENLWEIGLPPDCVDEEGKPSKSTSGNFEGVVQVLYEYLDLCVDWDRLVLPQDVQVESESEGAETTDTVIPTPNDTDPDLGKDGADKPQAAQRQTENGEKLEPKHEALRDAVTLLVASAIRSKNSEAVKKDVDGERAGIAMWRIR</sequence>
<dbReference type="Proteomes" id="UP000298030">
    <property type="component" value="Unassembled WGS sequence"/>
</dbReference>
<dbReference type="AlphaFoldDB" id="A0A4Y7SPG6"/>
<protein>
    <submittedName>
        <fullName evidence="2">Uncharacterized protein</fullName>
    </submittedName>
</protein>
<organism evidence="2 3">
    <name type="scientific">Coprinellus micaceus</name>
    <name type="common">Glistening ink-cap mushroom</name>
    <name type="synonym">Coprinus micaceus</name>
    <dbReference type="NCBI Taxonomy" id="71717"/>
    <lineage>
        <taxon>Eukaryota</taxon>
        <taxon>Fungi</taxon>
        <taxon>Dikarya</taxon>
        <taxon>Basidiomycota</taxon>
        <taxon>Agaricomycotina</taxon>
        <taxon>Agaricomycetes</taxon>
        <taxon>Agaricomycetidae</taxon>
        <taxon>Agaricales</taxon>
        <taxon>Agaricineae</taxon>
        <taxon>Psathyrellaceae</taxon>
        <taxon>Coprinellus</taxon>
    </lineage>
</organism>
<comment type="caution">
    <text evidence="2">The sequence shown here is derived from an EMBL/GenBank/DDBJ whole genome shotgun (WGS) entry which is preliminary data.</text>
</comment>
<dbReference type="OrthoDB" id="3351042at2759"/>
<reference evidence="2 3" key="1">
    <citation type="journal article" date="2019" name="Nat. Ecol. Evol.">
        <title>Megaphylogeny resolves global patterns of mushroom evolution.</title>
        <authorList>
            <person name="Varga T."/>
            <person name="Krizsan K."/>
            <person name="Foldi C."/>
            <person name="Dima B."/>
            <person name="Sanchez-Garcia M."/>
            <person name="Sanchez-Ramirez S."/>
            <person name="Szollosi G.J."/>
            <person name="Szarkandi J.G."/>
            <person name="Papp V."/>
            <person name="Albert L."/>
            <person name="Andreopoulos W."/>
            <person name="Angelini C."/>
            <person name="Antonin V."/>
            <person name="Barry K.W."/>
            <person name="Bougher N.L."/>
            <person name="Buchanan P."/>
            <person name="Buyck B."/>
            <person name="Bense V."/>
            <person name="Catcheside P."/>
            <person name="Chovatia M."/>
            <person name="Cooper J."/>
            <person name="Damon W."/>
            <person name="Desjardin D."/>
            <person name="Finy P."/>
            <person name="Geml J."/>
            <person name="Haridas S."/>
            <person name="Hughes K."/>
            <person name="Justo A."/>
            <person name="Karasinski D."/>
            <person name="Kautmanova I."/>
            <person name="Kiss B."/>
            <person name="Kocsube S."/>
            <person name="Kotiranta H."/>
            <person name="LaButti K.M."/>
            <person name="Lechner B.E."/>
            <person name="Liimatainen K."/>
            <person name="Lipzen A."/>
            <person name="Lukacs Z."/>
            <person name="Mihaltcheva S."/>
            <person name="Morgado L.N."/>
            <person name="Niskanen T."/>
            <person name="Noordeloos M.E."/>
            <person name="Ohm R.A."/>
            <person name="Ortiz-Santana B."/>
            <person name="Ovrebo C."/>
            <person name="Racz N."/>
            <person name="Riley R."/>
            <person name="Savchenko A."/>
            <person name="Shiryaev A."/>
            <person name="Soop K."/>
            <person name="Spirin V."/>
            <person name="Szebenyi C."/>
            <person name="Tomsovsky M."/>
            <person name="Tulloss R.E."/>
            <person name="Uehling J."/>
            <person name="Grigoriev I.V."/>
            <person name="Vagvolgyi C."/>
            <person name="Papp T."/>
            <person name="Martin F.M."/>
            <person name="Miettinen O."/>
            <person name="Hibbett D.S."/>
            <person name="Nagy L.G."/>
        </authorList>
    </citation>
    <scope>NUCLEOTIDE SEQUENCE [LARGE SCALE GENOMIC DNA]</scope>
    <source>
        <strain evidence="2 3">FP101781</strain>
    </source>
</reference>
<accession>A0A4Y7SPG6</accession>
<evidence type="ECO:0000256" key="1">
    <source>
        <dbReference type="SAM" id="MobiDB-lite"/>
    </source>
</evidence>
<feature type="compositionally biased region" description="Basic and acidic residues" evidence="1">
    <location>
        <begin position="450"/>
        <end position="460"/>
    </location>
</feature>
<proteinExistence type="predicted"/>
<keyword evidence="3" id="KW-1185">Reference proteome</keyword>
<feature type="region of interest" description="Disordered" evidence="1">
    <location>
        <begin position="410"/>
        <end position="460"/>
    </location>
</feature>
<evidence type="ECO:0000313" key="3">
    <source>
        <dbReference type="Proteomes" id="UP000298030"/>
    </source>
</evidence>
<feature type="region of interest" description="Disordered" evidence="1">
    <location>
        <begin position="1"/>
        <end position="25"/>
    </location>
</feature>
<name>A0A4Y7SPG6_COPMI</name>
<evidence type="ECO:0000313" key="2">
    <source>
        <dbReference type="EMBL" id="TEB23601.1"/>
    </source>
</evidence>
<dbReference type="EMBL" id="QPFP01000076">
    <property type="protein sequence ID" value="TEB23601.1"/>
    <property type="molecule type" value="Genomic_DNA"/>
</dbReference>
<feature type="compositionally biased region" description="Polar residues" evidence="1">
    <location>
        <begin position="419"/>
        <end position="429"/>
    </location>
</feature>
<gene>
    <name evidence="2" type="ORF">FA13DRAFT_1639798</name>
</gene>
<dbReference type="STRING" id="71717.A0A4Y7SPG6"/>